<evidence type="ECO:0000313" key="1">
    <source>
        <dbReference type="EMBL" id="CZE48740.1"/>
    </source>
</evidence>
<name>A0A128EJD6_9BACT</name>
<accession>A0A128EJD6</accession>
<dbReference type="RefSeq" id="WP_075531786.1">
    <property type="nucleotide sequence ID" value="NZ_CP053844.1"/>
</dbReference>
<gene>
    <name evidence="1" type="ORF">ERS672216_01576</name>
</gene>
<dbReference type="Pfam" id="PF04301">
    <property type="entry name" value="BioG"/>
    <property type="match status" value="1"/>
</dbReference>
<dbReference type="Proteomes" id="UP000069632">
    <property type="component" value="Unassembled WGS sequence"/>
</dbReference>
<organism evidence="1 2">
    <name type="scientific">Campylobacter geochelonis</name>
    <dbReference type="NCBI Taxonomy" id="1780362"/>
    <lineage>
        <taxon>Bacteria</taxon>
        <taxon>Pseudomonadati</taxon>
        <taxon>Campylobacterota</taxon>
        <taxon>Epsilonproteobacteria</taxon>
        <taxon>Campylobacterales</taxon>
        <taxon>Campylobacteraceae</taxon>
        <taxon>Campylobacter</taxon>
    </lineage>
</organism>
<proteinExistence type="predicted"/>
<dbReference type="AlphaFoldDB" id="A0A128EJD6"/>
<protein>
    <submittedName>
        <fullName evidence="1">Biotin synthesis protein BioG</fullName>
    </submittedName>
</protein>
<sequence>MKLEIVKNSGGKVVLLFLGYSFLPECVKHLELGEFDLYVVYDYCDMKLDTSFLQGKELYLVAWSMGVWACSLALKGFEFKKAIAINGTPCGIDDEFGIAKMAFEKSIDEFDFDGFKKICFLKDLEKINFSFNKNAKLELENIYKNSDKKAIDSICWDKAIISKKDFVFPPKSCEWFKCQKEFINAPHFPFFYYKSFGEILEIPKR</sequence>
<keyword evidence="2" id="KW-1185">Reference proteome</keyword>
<dbReference type="InterPro" id="IPR007398">
    <property type="entry name" value="BioG"/>
</dbReference>
<dbReference type="ESTHER" id="camfe-a0a128ejd6">
    <property type="family name" value="BioG_Pimeloyl-ACP-methyl-esterase"/>
</dbReference>
<dbReference type="EMBL" id="FIZP01000010">
    <property type="protein sequence ID" value="CZE48740.1"/>
    <property type="molecule type" value="Genomic_DNA"/>
</dbReference>
<evidence type="ECO:0000313" key="2">
    <source>
        <dbReference type="Proteomes" id="UP000069632"/>
    </source>
</evidence>
<dbReference type="OrthoDB" id="37047at2"/>
<reference evidence="1 2" key="1">
    <citation type="submission" date="2016-02" db="EMBL/GenBank/DDBJ databases">
        <authorList>
            <consortium name="Pathogen Informatics"/>
        </authorList>
    </citation>
    <scope>NUCLEOTIDE SEQUENCE [LARGE SCALE GENOMIC DNA]</scope>
    <source>
        <strain evidence="1 2">RC20</strain>
    </source>
</reference>